<organism evidence="7 8">
    <name type="scientific">Actinomadura physcomitrii</name>
    <dbReference type="NCBI Taxonomy" id="2650748"/>
    <lineage>
        <taxon>Bacteria</taxon>
        <taxon>Bacillati</taxon>
        <taxon>Actinomycetota</taxon>
        <taxon>Actinomycetes</taxon>
        <taxon>Streptosporangiales</taxon>
        <taxon>Thermomonosporaceae</taxon>
        <taxon>Actinomadura</taxon>
    </lineage>
</organism>
<dbReference type="GO" id="GO:0005524">
    <property type="term" value="F:ATP binding"/>
    <property type="evidence" value="ECO:0007669"/>
    <property type="project" value="UniProtKB-KW"/>
</dbReference>
<name>A0A6I4MRF7_9ACTN</name>
<keyword evidence="2" id="KW-0813">Transport</keyword>
<dbReference type="CDD" id="cd03224">
    <property type="entry name" value="ABC_TM1139_LivF_branched"/>
    <property type="match status" value="1"/>
</dbReference>
<evidence type="ECO:0000259" key="6">
    <source>
        <dbReference type="PROSITE" id="PS50893"/>
    </source>
</evidence>
<dbReference type="AlphaFoldDB" id="A0A6I4MRF7"/>
<evidence type="ECO:0000313" key="8">
    <source>
        <dbReference type="Proteomes" id="UP000462055"/>
    </source>
</evidence>
<dbReference type="GO" id="GO:0015807">
    <property type="term" value="P:L-amino acid transport"/>
    <property type="evidence" value="ECO:0007669"/>
    <property type="project" value="TreeGrafter"/>
</dbReference>
<feature type="domain" description="ABC transporter" evidence="6">
    <location>
        <begin position="4"/>
        <end position="233"/>
    </location>
</feature>
<dbReference type="PROSITE" id="PS50893">
    <property type="entry name" value="ABC_TRANSPORTER_2"/>
    <property type="match status" value="1"/>
</dbReference>
<dbReference type="RefSeq" id="WP_151597851.1">
    <property type="nucleotide sequence ID" value="NZ_WBMS02000037.1"/>
</dbReference>
<dbReference type="InterPro" id="IPR003439">
    <property type="entry name" value="ABC_transporter-like_ATP-bd"/>
</dbReference>
<evidence type="ECO:0000256" key="2">
    <source>
        <dbReference type="ARBA" id="ARBA00022448"/>
    </source>
</evidence>
<evidence type="ECO:0000313" key="7">
    <source>
        <dbReference type="EMBL" id="MWA05389.1"/>
    </source>
</evidence>
<evidence type="ECO:0000256" key="1">
    <source>
        <dbReference type="ARBA" id="ARBA00005417"/>
    </source>
</evidence>
<evidence type="ECO:0000256" key="5">
    <source>
        <dbReference type="ARBA" id="ARBA00022970"/>
    </source>
</evidence>
<dbReference type="Pfam" id="PF00005">
    <property type="entry name" value="ABC_tran"/>
    <property type="match status" value="1"/>
</dbReference>
<dbReference type="InterPro" id="IPR003593">
    <property type="entry name" value="AAA+_ATPase"/>
</dbReference>
<reference evidence="7" key="1">
    <citation type="submission" date="2019-12" db="EMBL/GenBank/DDBJ databases">
        <title>Actinomadura physcomitrii sp. nov., a novel actinomycete isolated from moss [Physcomitrium sphaericum (Ludw) Fuernr].</title>
        <authorList>
            <person name="Zhuang X."/>
        </authorList>
    </citation>
    <scope>NUCLEOTIDE SEQUENCE [LARGE SCALE GENOMIC DNA]</scope>
    <source>
        <strain evidence="7">LD22</strain>
    </source>
</reference>
<sequence length="241" mass="25296">MTLLEVENLAARHGLLQAVRGVSFTVDQGEILAIVGANGAGKSTLLRTIAGAHPAAQGGVRFDGTDLAGVPAHKRVGLGIALVPEGRKLFGELTVEENLAVAGRRSRPGPWDLKAVLDAFPMLEPLRGHRASSLSGGQQQATSIARALMTNPRLLLIDEVSLGLAPVAVDAVYESVRTLKDAGATLLIVEQDLGRALSVADRVLCFLEGRIALSAPTGEVTREQVTAAYFGLDRPSVPEQT</sequence>
<protein>
    <submittedName>
        <fullName evidence="7">ATP-binding cassette domain-containing protein</fullName>
    </submittedName>
</protein>
<keyword evidence="8" id="KW-1185">Reference proteome</keyword>
<dbReference type="PANTHER" id="PTHR43820:SF5">
    <property type="entry name" value="HIGH-AFFINITY BRANCHED-CHAIN AMINO ACID TRANSPORT ATP-BINDING PROTEIN"/>
    <property type="match status" value="1"/>
</dbReference>
<comment type="caution">
    <text evidence="7">The sequence shown here is derived from an EMBL/GenBank/DDBJ whole genome shotgun (WGS) entry which is preliminary data.</text>
</comment>
<dbReference type="SMART" id="SM00382">
    <property type="entry name" value="AAA"/>
    <property type="match status" value="1"/>
</dbReference>
<keyword evidence="5" id="KW-0029">Amino-acid transport</keyword>
<keyword evidence="3" id="KW-0547">Nucleotide-binding</keyword>
<dbReference type="Proteomes" id="UP000462055">
    <property type="component" value="Unassembled WGS sequence"/>
</dbReference>
<accession>A0A6I4MRF7</accession>
<comment type="similarity">
    <text evidence="1">Belongs to the ABC transporter superfamily.</text>
</comment>
<gene>
    <name evidence="7" type="ORF">F8568_034510</name>
</gene>
<dbReference type="SUPFAM" id="SSF52540">
    <property type="entry name" value="P-loop containing nucleoside triphosphate hydrolases"/>
    <property type="match status" value="1"/>
</dbReference>
<dbReference type="InterPro" id="IPR027417">
    <property type="entry name" value="P-loop_NTPase"/>
</dbReference>
<dbReference type="GO" id="GO:0015658">
    <property type="term" value="F:branched-chain amino acid transmembrane transporter activity"/>
    <property type="evidence" value="ECO:0007669"/>
    <property type="project" value="TreeGrafter"/>
</dbReference>
<evidence type="ECO:0000256" key="4">
    <source>
        <dbReference type="ARBA" id="ARBA00022840"/>
    </source>
</evidence>
<dbReference type="PANTHER" id="PTHR43820">
    <property type="entry name" value="HIGH-AFFINITY BRANCHED-CHAIN AMINO ACID TRANSPORT ATP-BINDING PROTEIN LIVF"/>
    <property type="match status" value="1"/>
</dbReference>
<keyword evidence="4 7" id="KW-0067">ATP-binding</keyword>
<evidence type="ECO:0000256" key="3">
    <source>
        <dbReference type="ARBA" id="ARBA00022741"/>
    </source>
</evidence>
<dbReference type="InterPro" id="IPR052156">
    <property type="entry name" value="BCAA_Transport_ATP-bd_LivF"/>
</dbReference>
<dbReference type="EMBL" id="WBMS02000037">
    <property type="protein sequence ID" value="MWA05389.1"/>
    <property type="molecule type" value="Genomic_DNA"/>
</dbReference>
<dbReference type="GO" id="GO:0016887">
    <property type="term" value="F:ATP hydrolysis activity"/>
    <property type="evidence" value="ECO:0007669"/>
    <property type="project" value="InterPro"/>
</dbReference>
<dbReference type="Gene3D" id="3.40.50.300">
    <property type="entry name" value="P-loop containing nucleotide triphosphate hydrolases"/>
    <property type="match status" value="1"/>
</dbReference>
<proteinExistence type="inferred from homology"/>